<evidence type="ECO:0000259" key="1">
    <source>
        <dbReference type="Pfam" id="PF19569"/>
    </source>
</evidence>
<evidence type="ECO:0000313" key="2">
    <source>
        <dbReference type="EMBL" id="ACU52890.1"/>
    </source>
</evidence>
<protein>
    <recommendedName>
        <fullName evidence="1">START-like domain-containing protein</fullName>
    </recommendedName>
</protein>
<feature type="domain" description="START-like" evidence="1">
    <location>
        <begin position="5"/>
        <end position="120"/>
    </location>
</feature>
<sequence>MLEPIKFEFQLNYSKKMLYNYISTPEKMAKWFADYVQSIGSRYICFWNGYEETCFLIQKKKEKSVRYKWEKFEEKKYYFEFLIQEKLFPKKLYLIITDFVKKNEIEQSKLWWQNKIKILKKRTES</sequence>
<accession>C7LKC8</accession>
<dbReference type="EMBL" id="CP001605">
    <property type="protein sequence ID" value="ACU52890.1"/>
    <property type="molecule type" value="Genomic_DNA"/>
</dbReference>
<dbReference type="Gene3D" id="3.30.530.20">
    <property type="match status" value="1"/>
</dbReference>
<dbReference type="SUPFAM" id="SSF55961">
    <property type="entry name" value="Bet v1-like"/>
    <property type="match status" value="1"/>
</dbReference>
<dbReference type="Proteomes" id="UP000008074">
    <property type="component" value="Chromosome"/>
</dbReference>
<dbReference type="KEGG" id="sms:SMDSEM_188"/>
<dbReference type="Pfam" id="PF19569">
    <property type="entry name" value="START_2"/>
    <property type="match status" value="1"/>
</dbReference>
<dbReference type="HOGENOM" id="CLU_129812_0_0_10"/>
<reference evidence="2 3" key="1">
    <citation type="journal article" date="2009" name="Proc. Natl. Acad. Sci. U.S.A.">
        <title>Convergent evolution of metabolic roles in bacterial co-symbionts of insects.</title>
        <authorList>
            <person name="McCutcheon J.P."/>
            <person name="McDonald B.R."/>
            <person name="Moran N.A."/>
        </authorList>
    </citation>
    <scope>NUCLEOTIDE SEQUENCE [LARGE SCALE GENOMIC DNA]</scope>
    <source>
        <strain evidence="2 3">SMDSEM</strain>
    </source>
</reference>
<dbReference type="InterPro" id="IPR023393">
    <property type="entry name" value="START-like_dom_sf"/>
</dbReference>
<proteinExistence type="predicted"/>
<dbReference type="AlphaFoldDB" id="C7LKC8"/>
<dbReference type="InterPro" id="IPR045736">
    <property type="entry name" value="START_2"/>
</dbReference>
<organism evidence="2 3">
    <name type="scientific">Karelsulcia muelleri (strain SMDSEM)</name>
    <name type="common">Sulcia muelleri</name>
    <dbReference type="NCBI Taxonomy" id="595499"/>
    <lineage>
        <taxon>Bacteria</taxon>
        <taxon>Pseudomonadati</taxon>
        <taxon>Bacteroidota</taxon>
        <taxon>Flavobacteriia</taxon>
        <taxon>Flavobacteriales</taxon>
        <taxon>Candidatus Karelsulcia</taxon>
    </lineage>
</organism>
<dbReference type="STRING" id="595499.SMDSEM_188"/>
<evidence type="ECO:0000313" key="3">
    <source>
        <dbReference type="Proteomes" id="UP000008074"/>
    </source>
</evidence>
<name>C7LKC8_KARMS</name>
<gene>
    <name evidence="2" type="ordered locus">SMDSEM_188</name>
</gene>